<name>A0A7Z2ZKE3_9BACL</name>
<dbReference type="KEGG" id="cheb:HH215_06605"/>
<gene>
    <name evidence="2" type="ORF">HH215_06605</name>
</gene>
<dbReference type="AlphaFoldDB" id="A0A7Z2ZKE3"/>
<dbReference type="EMBL" id="CP051680">
    <property type="protein sequence ID" value="QJD82883.1"/>
    <property type="molecule type" value="Genomic_DNA"/>
</dbReference>
<sequence length="78" mass="9286">MTKTAKKVHYINESENFNIMAAYQMRIAENEKLLDEINRLNSKLNDMSLDLIKAQDGERQYRDMYHALRQGHYLLIPK</sequence>
<feature type="coiled-coil region" evidence="1">
    <location>
        <begin position="20"/>
        <end position="50"/>
    </location>
</feature>
<accession>A0A7Z2ZKE3</accession>
<keyword evidence="1" id="KW-0175">Coiled coil</keyword>
<organism evidence="2 3">
    <name type="scientific">Cohnella herbarum</name>
    <dbReference type="NCBI Taxonomy" id="2728023"/>
    <lineage>
        <taxon>Bacteria</taxon>
        <taxon>Bacillati</taxon>
        <taxon>Bacillota</taxon>
        <taxon>Bacilli</taxon>
        <taxon>Bacillales</taxon>
        <taxon>Paenibacillaceae</taxon>
        <taxon>Cohnella</taxon>
    </lineage>
</organism>
<reference evidence="2 3" key="1">
    <citation type="submission" date="2020-04" db="EMBL/GenBank/DDBJ databases">
        <title>Genome sequencing of novel species.</title>
        <authorList>
            <person name="Heo J."/>
            <person name="Kim S.-J."/>
            <person name="Kim J.-S."/>
            <person name="Hong S.-B."/>
            <person name="Kwon S.-W."/>
        </authorList>
    </citation>
    <scope>NUCLEOTIDE SEQUENCE [LARGE SCALE GENOMIC DNA]</scope>
    <source>
        <strain evidence="2 3">MFER-1</strain>
    </source>
</reference>
<proteinExistence type="predicted"/>
<keyword evidence="3" id="KW-1185">Reference proteome</keyword>
<evidence type="ECO:0000256" key="1">
    <source>
        <dbReference type="SAM" id="Coils"/>
    </source>
</evidence>
<dbReference type="Proteomes" id="UP000502248">
    <property type="component" value="Chromosome"/>
</dbReference>
<evidence type="ECO:0000313" key="3">
    <source>
        <dbReference type="Proteomes" id="UP000502248"/>
    </source>
</evidence>
<protein>
    <submittedName>
        <fullName evidence="2">Uncharacterized protein</fullName>
    </submittedName>
</protein>
<evidence type="ECO:0000313" key="2">
    <source>
        <dbReference type="EMBL" id="QJD82883.1"/>
    </source>
</evidence>
<dbReference type="RefSeq" id="WP_169279179.1">
    <property type="nucleotide sequence ID" value="NZ_CP051680.1"/>
</dbReference>